<evidence type="ECO:0000256" key="9">
    <source>
        <dbReference type="RuleBase" id="RU003423"/>
    </source>
</evidence>
<feature type="region of interest" description="Disordered" evidence="10">
    <location>
        <begin position="139"/>
        <end position="160"/>
    </location>
</feature>
<dbReference type="Pfam" id="PF00198">
    <property type="entry name" value="2-oxoacid_dh"/>
    <property type="match status" value="1"/>
</dbReference>
<dbReference type="GO" id="GO:0031405">
    <property type="term" value="F:lipoic acid binding"/>
    <property type="evidence" value="ECO:0007669"/>
    <property type="project" value="TreeGrafter"/>
</dbReference>
<accession>A0A812IUN0</accession>
<keyword evidence="5 9" id="KW-0450">Lipoyl</keyword>
<dbReference type="GO" id="GO:0016407">
    <property type="term" value="F:acetyltransferase activity"/>
    <property type="evidence" value="ECO:0007669"/>
    <property type="project" value="TreeGrafter"/>
</dbReference>
<dbReference type="PANTHER" id="PTHR43178">
    <property type="entry name" value="DIHYDROLIPOAMIDE ACETYLTRANSFERASE COMPONENT OF PYRUVATE DEHYDROGENASE COMPLEX"/>
    <property type="match status" value="1"/>
</dbReference>
<keyword evidence="7" id="KW-0496">Mitochondrion</keyword>
<dbReference type="InterPro" id="IPR050743">
    <property type="entry name" value="2-oxoacid_DH_E2_comp"/>
</dbReference>
<comment type="subcellular location">
    <subcellularLocation>
        <location evidence="2">Mitochondrion matrix</location>
    </subcellularLocation>
</comment>
<name>A0A812IUN0_SYMPI</name>
<feature type="region of interest" description="Disordered" evidence="10">
    <location>
        <begin position="262"/>
        <end position="296"/>
    </location>
</feature>
<dbReference type="Gene3D" id="4.10.320.10">
    <property type="entry name" value="E3-binding domain"/>
    <property type="match status" value="1"/>
</dbReference>
<dbReference type="InterPro" id="IPR003016">
    <property type="entry name" value="2-oxoA_DH_lipoyl-BS"/>
</dbReference>
<evidence type="ECO:0000256" key="5">
    <source>
        <dbReference type="ARBA" id="ARBA00022823"/>
    </source>
</evidence>
<comment type="cofactor">
    <cofactor evidence="1 9">
        <name>(R)-lipoate</name>
        <dbReference type="ChEBI" id="CHEBI:83088"/>
    </cofactor>
</comment>
<keyword evidence="8 9" id="KW-0012">Acyltransferase</keyword>
<dbReference type="InterPro" id="IPR001078">
    <property type="entry name" value="2-oxoacid_DH_actylTfrase"/>
</dbReference>
<comment type="caution">
    <text evidence="13">The sequence shown here is derived from an EMBL/GenBank/DDBJ whole genome shotgun (WGS) entry which is preliminary data.</text>
</comment>
<reference evidence="13" key="1">
    <citation type="submission" date="2021-02" db="EMBL/GenBank/DDBJ databases">
        <authorList>
            <person name="Dougan E. K."/>
            <person name="Rhodes N."/>
            <person name="Thang M."/>
            <person name="Chan C."/>
        </authorList>
    </citation>
    <scope>NUCLEOTIDE SEQUENCE</scope>
</reference>
<dbReference type="GO" id="GO:0005759">
    <property type="term" value="C:mitochondrial matrix"/>
    <property type="evidence" value="ECO:0007669"/>
    <property type="project" value="UniProtKB-SubCell"/>
</dbReference>
<evidence type="ECO:0000256" key="8">
    <source>
        <dbReference type="ARBA" id="ARBA00023315"/>
    </source>
</evidence>
<evidence type="ECO:0000256" key="7">
    <source>
        <dbReference type="ARBA" id="ARBA00023128"/>
    </source>
</evidence>
<dbReference type="InterPro" id="IPR011053">
    <property type="entry name" value="Single_hybrid_motif"/>
</dbReference>
<dbReference type="Pfam" id="PF00364">
    <property type="entry name" value="Biotin_lipoyl"/>
    <property type="match status" value="2"/>
</dbReference>
<evidence type="ECO:0000256" key="6">
    <source>
        <dbReference type="ARBA" id="ARBA00022946"/>
    </source>
</evidence>
<organism evidence="13 14">
    <name type="scientific">Symbiodinium pilosum</name>
    <name type="common">Dinoflagellate</name>
    <dbReference type="NCBI Taxonomy" id="2952"/>
    <lineage>
        <taxon>Eukaryota</taxon>
        <taxon>Sar</taxon>
        <taxon>Alveolata</taxon>
        <taxon>Dinophyceae</taxon>
        <taxon>Suessiales</taxon>
        <taxon>Symbiodiniaceae</taxon>
        <taxon>Symbiodinium</taxon>
    </lineage>
</organism>
<keyword evidence="14" id="KW-1185">Reference proteome</keyword>
<dbReference type="SUPFAM" id="SSF47005">
    <property type="entry name" value="Peripheral subunit-binding domain of 2-oxo acid dehydrogenase complex"/>
    <property type="match status" value="1"/>
</dbReference>
<evidence type="ECO:0000256" key="3">
    <source>
        <dbReference type="ARBA" id="ARBA00007317"/>
    </source>
</evidence>
<keyword evidence="4 9" id="KW-0808">Transferase</keyword>
<dbReference type="InterPro" id="IPR004167">
    <property type="entry name" value="PSBD"/>
</dbReference>
<evidence type="ECO:0000259" key="12">
    <source>
        <dbReference type="PROSITE" id="PS51826"/>
    </source>
</evidence>
<evidence type="ECO:0000313" key="13">
    <source>
        <dbReference type="EMBL" id="CAE7178045.1"/>
    </source>
</evidence>
<feature type="domain" description="Peripheral subunit-binding (PSBD)" evidence="12">
    <location>
        <begin position="299"/>
        <end position="336"/>
    </location>
</feature>
<dbReference type="OrthoDB" id="202158at2759"/>
<dbReference type="Pfam" id="PF02817">
    <property type="entry name" value="E3_binding"/>
    <property type="match status" value="1"/>
</dbReference>
<proteinExistence type="inferred from homology"/>
<dbReference type="FunFam" id="2.40.50.100:FF:000013">
    <property type="entry name" value="Dihydrolipoamide acetyltransferase component of pyruvate dehydrogenase complex"/>
    <property type="match status" value="2"/>
</dbReference>
<dbReference type="SUPFAM" id="SSF52777">
    <property type="entry name" value="CoA-dependent acyltransferases"/>
    <property type="match status" value="1"/>
</dbReference>
<sequence>MAGMASLAARSLLQAGIRRAPHAHRLASSLRLPEAAFCAHARGLQTRHLRTSFPSLAVQQFKLADIGEGIAEVQLTEWFVKEGDQVKEMDNVCSVESDKASVELTSPFTGTVVKLHHKVQDTVKVGSVLIDVDTGSAGGAPAASPAATPPPAATPAATPAAAPASTASAAVQPFKLADIGEGIAEVQLTEWFVKEGDIVKEMDNLCSVESDKASVELSSPFSGKIVKIHYKVQDTVKVGSTLVDIETAGAPAASAPAATAAPAAPAPSAAPTPVTAAPAAAPATPAPTPSKGAAAPGVLATPKVRGLAKQMGVDLTKIKGTGANGRVLEEDLSGAAAEAPAKAAAPPAHQRVLEDSVIQITDNVGKGMVKSMQASLVVPYMALGEEIDMTEMLALQKQLKDYALKKHGTKVTVTSFMLKAISLALYDNPKVNSKFGSPEASPPSYTIFAKHNVSVAVDTPHGLMVPNIKDVGSLNVLEIQRELMRLAEAAQAGKLALNDIQGGTITLSNIGVIGTKDPRPILFDGQAVIGATGRTMVLPRYNSKMELVPRQVMNIRWVGDHRHLDGASLARFSNSFKQYMENPGEWCLTMR</sequence>
<evidence type="ECO:0000256" key="10">
    <source>
        <dbReference type="SAM" id="MobiDB-lite"/>
    </source>
</evidence>
<dbReference type="SUPFAM" id="SSF51230">
    <property type="entry name" value="Single hybrid motif"/>
    <property type="match status" value="2"/>
</dbReference>
<dbReference type="EC" id="2.3.1.-" evidence="9"/>
<dbReference type="InterPro" id="IPR023213">
    <property type="entry name" value="CAT-like_dom_sf"/>
</dbReference>
<feature type="domain" description="Lipoyl-binding" evidence="11">
    <location>
        <begin position="171"/>
        <end position="246"/>
    </location>
</feature>
<dbReference type="InterPro" id="IPR036625">
    <property type="entry name" value="E3-bd_dom_sf"/>
</dbReference>
<dbReference type="EMBL" id="CAJNIZ010000903">
    <property type="protein sequence ID" value="CAE7178045.1"/>
    <property type="molecule type" value="Genomic_DNA"/>
</dbReference>
<dbReference type="Proteomes" id="UP000649617">
    <property type="component" value="Unassembled WGS sequence"/>
</dbReference>
<dbReference type="PROSITE" id="PS50968">
    <property type="entry name" value="BIOTINYL_LIPOYL"/>
    <property type="match status" value="2"/>
</dbReference>
<dbReference type="Gene3D" id="2.40.50.100">
    <property type="match status" value="2"/>
</dbReference>
<evidence type="ECO:0000256" key="4">
    <source>
        <dbReference type="ARBA" id="ARBA00022679"/>
    </source>
</evidence>
<evidence type="ECO:0000259" key="11">
    <source>
        <dbReference type="PROSITE" id="PS50968"/>
    </source>
</evidence>
<dbReference type="PROSITE" id="PS51826">
    <property type="entry name" value="PSBD"/>
    <property type="match status" value="1"/>
</dbReference>
<dbReference type="PANTHER" id="PTHR43178:SF5">
    <property type="entry name" value="LIPOAMIDE ACYLTRANSFERASE COMPONENT OF BRANCHED-CHAIN ALPHA-KETO ACID DEHYDROGENASE COMPLEX, MITOCHONDRIAL"/>
    <property type="match status" value="1"/>
</dbReference>
<evidence type="ECO:0000313" key="14">
    <source>
        <dbReference type="Proteomes" id="UP000649617"/>
    </source>
</evidence>
<feature type="domain" description="Lipoyl-binding" evidence="11">
    <location>
        <begin position="58"/>
        <end position="133"/>
    </location>
</feature>
<keyword evidence="6" id="KW-0809">Transit peptide</keyword>
<dbReference type="CDD" id="cd06849">
    <property type="entry name" value="lipoyl_domain"/>
    <property type="match status" value="2"/>
</dbReference>
<dbReference type="InterPro" id="IPR000089">
    <property type="entry name" value="Biotin_lipoyl"/>
</dbReference>
<dbReference type="AlphaFoldDB" id="A0A812IUN0"/>
<dbReference type="FunFam" id="3.30.559.10:FF:000007">
    <property type="entry name" value="Dihydrolipoamide acetyltransferase component of pyruvate dehydrogenase complex"/>
    <property type="match status" value="1"/>
</dbReference>
<evidence type="ECO:0000256" key="1">
    <source>
        <dbReference type="ARBA" id="ARBA00001938"/>
    </source>
</evidence>
<feature type="compositionally biased region" description="Low complexity" evidence="10">
    <location>
        <begin position="271"/>
        <end position="296"/>
    </location>
</feature>
<protein>
    <recommendedName>
        <fullName evidence="9">Dihydrolipoamide acetyltransferase component of pyruvate dehydrogenase complex</fullName>
        <ecNumber evidence="9">2.3.1.-</ecNumber>
    </recommendedName>
</protein>
<dbReference type="PROSITE" id="PS00189">
    <property type="entry name" value="LIPOYL"/>
    <property type="match status" value="2"/>
</dbReference>
<gene>
    <name evidence="13" type="primary">dbt-1</name>
    <name evidence="13" type="ORF">SPIL2461_LOCUS964</name>
</gene>
<dbReference type="Gene3D" id="3.30.559.10">
    <property type="entry name" value="Chloramphenicol acetyltransferase-like domain"/>
    <property type="match status" value="1"/>
</dbReference>
<comment type="similarity">
    <text evidence="3 9">Belongs to the 2-oxoacid dehydrogenase family.</text>
</comment>
<evidence type="ECO:0000256" key="2">
    <source>
        <dbReference type="ARBA" id="ARBA00004305"/>
    </source>
</evidence>